<dbReference type="InterPro" id="IPR053967">
    <property type="entry name" value="LlgE_F_G-like_D1"/>
</dbReference>
<name>Q3A5F1_SYNC1</name>
<comment type="subcellular location">
    <subcellularLocation>
        <location evidence="1 4">Bacterial flagellum basal body</location>
    </subcellularLocation>
</comment>
<feature type="domain" description="Flagellar basal-body/hook protein C-terminal" evidence="5">
    <location>
        <begin position="197"/>
        <end position="241"/>
    </location>
</feature>
<dbReference type="NCBIfam" id="TIGR03506">
    <property type="entry name" value="FlgEFG_subfam"/>
    <property type="match status" value="1"/>
</dbReference>
<gene>
    <name evidence="7" type="primary">flgF</name>
    <name evidence="7" type="ordered locus">Pcar_1157</name>
</gene>
<keyword evidence="8" id="KW-1185">Reference proteome</keyword>
<protein>
    <submittedName>
        <fullName evidence="7">Flagellar basal body rod protein FlgF</fullName>
    </submittedName>
</protein>
<comment type="similarity">
    <text evidence="2 4">Belongs to the flagella basal body rod proteins family.</text>
</comment>
<dbReference type="GO" id="GO:0071978">
    <property type="term" value="P:bacterial-type flagellum-dependent swarming motility"/>
    <property type="evidence" value="ECO:0007669"/>
    <property type="project" value="TreeGrafter"/>
</dbReference>
<dbReference type="HOGENOM" id="CLU_013687_0_0_7"/>
<sequence length="245" mass="27408">MNRGTYVALSGALVRQQLMDTISHNLSNNETVGFKKGQSVFKTMLERVQTGEILERVNLAEIEEGFTDFSQGTLSPSGIQTHMAIQGEGFFKVEDEAGNIYYTRQGNLRLDYEGHLINNQGMALLGEDRRPITLTSPDFTVDDDGTITLEDGQKIKIPLYTFDDYSVLTRQGGGQFSVPKGQERDLEILVKDSHIYQGQLERSNVNLMQEMSHMVESTRVFEACQKMLKTYHSIAAEANKLGTLG</sequence>
<dbReference type="eggNOG" id="COG4786">
    <property type="taxonomic scope" value="Bacteria"/>
</dbReference>
<dbReference type="SUPFAM" id="SSF117143">
    <property type="entry name" value="Flagellar hook protein flgE"/>
    <property type="match status" value="1"/>
</dbReference>
<reference evidence="8" key="1">
    <citation type="submission" date="2005-10" db="EMBL/GenBank/DDBJ databases">
        <title>Complete sequence of Pelobacter carbinolicus DSM 2380.</title>
        <authorList>
            <person name="Copeland A."/>
            <person name="Lucas S."/>
            <person name="Lapidus A."/>
            <person name="Barry K."/>
            <person name="Detter J.C."/>
            <person name="Glavina T."/>
            <person name="Hammon N."/>
            <person name="Israni S."/>
            <person name="Pitluck S."/>
            <person name="Chertkov O."/>
            <person name="Schmutz J."/>
            <person name="Larimer F."/>
            <person name="Land M."/>
            <person name="Kyrpides N."/>
            <person name="Ivanova N."/>
            <person name="Richardson P."/>
        </authorList>
    </citation>
    <scope>NUCLEOTIDE SEQUENCE [LARGE SCALE GENOMIC DNA]</scope>
    <source>
        <strain evidence="8">DSM 2380 / NBRC 103641 / GraBd1</strain>
    </source>
</reference>
<dbReference type="GO" id="GO:0009425">
    <property type="term" value="C:bacterial-type flagellum basal body"/>
    <property type="evidence" value="ECO:0007669"/>
    <property type="project" value="UniProtKB-SubCell"/>
</dbReference>
<dbReference type="OrthoDB" id="9804559at2"/>
<dbReference type="Pfam" id="PF06429">
    <property type="entry name" value="Flg_bbr_C"/>
    <property type="match status" value="1"/>
</dbReference>
<dbReference type="PANTHER" id="PTHR30435:SF19">
    <property type="entry name" value="FLAGELLAR BASAL-BODY ROD PROTEIN FLGG"/>
    <property type="match status" value="1"/>
</dbReference>
<evidence type="ECO:0000259" key="6">
    <source>
        <dbReference type="Pfam" id="PF22692"/>
    </source>
</evidence>
<dbReference type="InterPro" id="IPR010930">
    <property type="entry name" value="Flg_bb/hook_C_dom"/>
</dbReference>
<keyword evidence="7" id="KW-0966">Cell projection</keyword>
<evidence type="ECO:0000256" key="4">
    <source>
        <dbReference type="RuleBase" id="RU362116"/>
    </source>
</evidence>
<evidence type="ECO:0000259" key="5">
    <source>
        <dbReference type="Pfam" id="PF06429"/>
    </source>
</evidence>
<evidence type="ECO:0000313" key="8">
    <source>
        <dbReference type="Proteomes" id="UP000002534"/>
    </source>
</evidence>
<dbReference type="InterPro" id="IPR037925">
    <property type="entry name" value="FlgE/F/G-like"/>
</dbReference>
<organism evidence="7 8">
    <name type="scientific">Syntrophotalea carbinolica (strain DSM 2380 / NBRC 103641 / GraBd1)</name>
    <name type="common">Pelobacter carbinolicus</name>
    <dbReference type="NCBI Taxonomy" id="338963"/>
    <lineage>
        <taxon>Bacteria</taxon>
        <taxon>Pseudomonadati</taxon>
        <taxon>Thermodesulfobacteriota</taxon>
        <taxon>Desulfuromonadia</taxon>
        <taxon>Desulfuromonadales</taxon>
        <taxon>Syntrophotaleaceae</taxon>
        <taxon>Syntrophotalea</taxon>
    </lineage>
</organism>
<evidence type="ECO:0000256" key="2">
    <source>
        <dbReference type="ARBA" id="ARBA00009677"/>
    </source>
</evidence>
<feature type="domain" description="Flagellar hook protein FlgE/F/G-like D1" evidence="6">
    <location>
        <begin position="84"/>
        <end position="148"/>
    </location>
</feature>
<dbReference type="EMBL" id="CP000142">
    <property type="protein sequence ID" value="ABA88406.1"/>
    <property type="molecule type" value="Genomic_DNA"/>
</dbReference>
<reference evidence="7 8" key="2">
    <citation type="journal article" date="2012" name="BMC Genomics">
        <title>The genome of Pelobacter carbinolicus reveals surprising metabolic capabilities and physiological features.</title>
        <authorList>
            <person name="Aklujkar M."/>
            <person name="Haveman S.A."/>
            <person name="Didonato R.Jr."/>
            <person name="Chertkov O."/>
            <person name="Han C.S."/>
            <person name="Land M.L."/>
            <person name="Brown P."/>
            <person name="Lovley D.R."/>
        </authorList>
    </citation>
    <scope>NUCLEOTIDE SEQUENCE [LARGE SCALE GENOMIC DNA]</scope>
    <source>
        <strain evidence="8">DSM 2380 / NBRC 103641 / GraBd1</strain>
    </source>
</reference>
<dbReference type="RefSeq" id="WP_011340875.1">
    <property type="nucleotide sequence ID" value="NC_007498.2"/>
</dbReference>
<accession>Q3A5F1</accession>
<keyword evidence="3 4" id="KW-0975">Bacterial flagellum</keyword>
<dbReference type="PANTHER" id="PTHR30435">
    <property type="entry name" value="FLAGELLAR PROTEIN"/>
    <property type="match status" value="1"/>
</dbReference>
<evidence type="ECO:0000256" key="3">
    <source>
        <dbReference type="ARBA" id="ARBA00023143"/>
    </source>
</evidence>
<dbReference type="STRING" id="338963.Pcar_1157"/>
<dbReference type="KEGG" id="pca:Pcar_1157"/>
<dbReference type="Pfam" id="PF22692">
    <property type="entry name" value="LlgE_F_G_D1"/>
    <property type="match status" value="1"/>
</dbReference>
<proteinExistence type="inferred from homology"/>
<dbReference type="InterPro" id="IPR020013">
    <property type="entry name" value="Flagellar_FlgE/F/G"/>
</dbReference>
<dbReference type="Proteomes" id="UP000002534">
    <property type="component" value="Chromosome"/>
</dbReference>
<keyword evidence="7" id="KW-0282">Flagellum</keyword>
<dbReference type="AlphaFoldDB" id="Q3A5F1"/>
<evidence type="ECO:0000256" key="1">
    <source>
        <dbReference type="ARBA" id="ARBA00004117"/>
    </source>
</evidence>
<keyword evidence="7" id="KW-0969">Cilium</keyword>
<evidence type="ECO:0000313" key="7">
    <source>
        <dbReference type="EMBL" id="ABA88406.1"/>
    </source>
</evidence>